<sequence>MVGGLVISILPFPSTALASSTENLVEVDKQDDQIKNDSLTETETMLVDRYVSYNKETKQYQLNMTIKNVMSTERVNVVENYIKETNRQLKLSENNHNEDVYAISPSGEVNTVSKSMLRKAGVTRIDYHWNYARIKISAGTLKWAISGGIAISGVYAPAKIVRAACALAGVSVSAAKIKHGIWFDYNYFNGILCGRAGRQ</sequence>
<proteinExistence type="predicted"/>
<evidence type="ECO:0000313" key="2">
    <source>
        <dbReference type="Proteomes" id="UP000019246"/>
    </source>
</evidence>
<dbReference type="AlphaFoldDB" id="W7BBK0"/>
<dbReference type="STRING" id="1265818.MAQA_14125"/>
<comment type="caution">
    <text evidence="1">The sequence shown here is derived from an EMBL/GenBank/DDBJ whole genome shotgun (WGS) entry which is preliminary data.</text>
</comment>
<accession>W7BBK0</accession>
<dbReference type="Proteomes" id="UP000019246">
    <property type="component" value="Unassembled WGS sequence"/>
</dbReference>
<dbReference type="EMBL" id="AOCG01000014">
    <property type="protein sequence ID" value="EUJ17303.1"/>
    <property type="molecule type" value="Genomic_DNA"/>
</dbReference>
<organism evidence="1 2">
    <name type="scientific">Listeria aquatica FSL S10-1188</name>
    <dbReference type="NCBI Taxonomy" id="1265818"/>
    <lineage>
        <taxon>Bacteria</taxon>
        <taxon>Bacillati</taxon>
        <taxon>Bacillota</taxon>
        <taxon>Bacilli</taxon>
        <taxon>Bacillales</taxon>
        <taxon>Listeriaceae</taxon>
        <taxon>Listeria</taxon>
    </lineage>
</organism>
<dbReference type="RefSeq" id="WP_036074131.1">
    <property type="nucleotide sequence ID" value="NZ_AOCG01000014.1"/>
</dbReference>
<name>W7BBK0_9LIST</name>
<dbReference type="OrthoDB" id="2339780at2"/>
<reference evidence="1 2" key="1">
    <citation type="journal article" date="2014" name="Int. J. Syst. Evol. Microbiol.">
        <title>Listeria floridensis sp. nov., Listeria aquatica sp. nov., Listeria cornellensis sp. nov., Listeria riparia sp. nov. and Listeria grandensis sp. nov., from agricultural and natural environments.</title>
        <authorList>
            <person name="den Bakker H.C."/>
            <person name="Warchocki S."/>
            <person name="Wright E.M."/>
            <person name="Allred A.F."/>
            <person name="Ahlstrom C."/>
            <person name="Manuel C.S."/>
            <person name="Stasiewicz M.J."/>
            <person name="Burrell A."/>
            <person name="Roof S."/>
            <person name="Strawn L."/>
            <person name="Fortes E.D."/>
            <person name="Nightingale K.K."/>
            <person name="Kephart D."/>
            <person name="Wiedmann M."/>
        </authorList>
    </citation>
    <scope>NUCLEOTIDE SEQUENCE [LARGE SCALE GENOMIC DNA]</scope>
    <source>
        <strain evidence="1 2">FSL S10-1188</strain>
    </source>
</reference>
<keyword evidence="2" id="KW-1185">Reference proteome</keyword>
<dbReference type="PATRIC" id="fig|1265818.5.peg.2853"/>
<protein>
    <submittedName>
        <fullName evidence="1">Uncharacterized protein</fullName>
    </submittedName>
</protein>
<gene>
    <name evidence="1" type="ORF">MAQA_14125</name>
</gene>
<evidence type="ECO:0000313" key="1">
    <source>
        <dbReference type="EMBL" id="EUJ17303.1"/>
    </source>
</evidence>